<keyword evidence="1" id="KW-0732">Signal</keyword>
<feature type="chain" id="PRO_5045870438" description="Tetratricopeptide repeat protein" evidence="1">
    <location>
        <begin position="20"/>
        <end position="227"/>
    </location>
</feature>
<name>A0ABP7QKA6_9SPHI</name>
<evidence type="ECO:0008006" key="4">
    <source>
        <dbReference type="Google" id="ProtNLM"/>
    </source>
</evidence>
<dbReference type="Gene3D" id="1.25.40.10">
    <property type="entry name" value="Tetratricopeptide repeat domain"/>
    <property type="match status" value="1"/>
</dbReference>
<evidence type="ECO:0000313" key="3">
    <source>
        <dbReference type="Proteomes" id="UP001501081"/>
    </source>
</evidence>
<dbReference type="Proteomes" id="UP001501081">
    <property type="component" value="Unassembled WGS sequence"/>
</dbReference>
<dbReference type="InterPro" id="IPR011990">
    <property type="entry name" value="TPR-like_helical_dom_sf"/>
</dbReference>
<dbReference type="SUPFAM" id="SSF48452">
    <property type="entry name" value="TPR-like"/>
    <property type="match status" value="1"/>
</dbReference>
<reference evidence="3" key="1">
    <citation type="journal article" date="2019" name="Int. J. Syst. Evol. Microbiol.">
        <title>The Global Catalogue of Microorganisms (GCM) 10K type strain sequencing project: providing services to taxonomists for standard genome sequencing and annotation.</title>
        <authorList>
            <consortium name="The Broad Institute Genomics Platform"/>
            <consortium name="The Broad Institute Genome Sequencing Center for Infectious Disease"/>
            <person name="Wu L."/>
            <person name="Ma J."/>
        </authorList>
    </citation>
    <scope>NUCLEOTIDE SEQUENCE [LARGE SCALE GENOMIC DNA]</scope>
    <source>
        <strain evidence="3">JCM 17338</strain>
    </source>
</reference>
<gene>
    <name evidence="2" type="ORF">GCM10022246_38950</name>
</gene>
<sequence>MTKMVMAFLSLFASLQLYAQNIDKSDNQEPGLGGSAINIAVSKYDLAEGNNYFEDAEDLEKKGDFSEALTLFGKAAFEFNAVKNFNLYCQALIKMSNMHYQLGRFSDAEQILLNVVLKNYSKMGSRVGQMNTYNILGKVYLANNKYTQSMWFYTQQGILAKQLKSNTSYIESVLGLVQVKIKKKDFILASKDLNQAELLASSIKSNQYKAQIKDARDVIASKLSSKK</sequence>
<dbReference type="EMBL" id="BAABAK010000020">
    <property type="protein sequence ID" value="GAA3983237.1"/>
    <property type="molecule type" value="Genomic_DNA"/>
</dbReference>
<accession>A0ABP7QKA6</accession>
<proteinExistence type="predicted"/>
<evidence type="ECO:0000313" key="2">
    <source>
        <dbReference type="EMBL" id="GAA3983237.1"/>
    </source>
</evidence>
<keyword evidence="3" id="KW-1185">Reference proteome</keyword>
<protein>
    <recommendedName>
        <fullName evidence="4">Tetratricopeptide repeat protein</fullName>
    </recommendedName>
</protein>
<dbReference type="RefSeq" id="WP_344769745.1">
    <property type="nucleotide sequence ID" value="NZ_BAABAK010000020.1"/>
</dbReference>
<organism evidence="2 3">
    <name type="scientific">Pedobacter ginsengiterrae</name>
    <dbReference type="NCBI Taxonomy" id="871696"/>
    <lineage>
        <taxon>Bacteria</taxon>
        <taxon>Pseudomonadati</taxon>
        <taxon>Bacteroidota</taxon>
        <taxon>Sphingobacteriia</taxon>
        <taxon>Sphingobacteriales</taxon>
        <taxon>Sphingobacteriaceae</taxon>
        <taxon>Pedobacter</taxon>
    </lineage>
</organism>
<evidence type="ECO:0000256" key="1">
    <source>
        <dbReference type="SAM" id="SignalP"/>
    </source>
</evidence>
<feature type="signal peptide" evidence="1">
    <location>
        <begin position="1"/>
        <end position="19"/>
    </location>
</feature>
<comment type="caution">
    <text evidence="2">The sequence shown here is derived from an EMBL/GenBank/DDBJ whole genome shotgun (WGS) entry which is preliminary data.</text>
</comment>